<dbReference type="InterPro" id="IPR002938">
    <property type="entry name" value="FAD-bd"/>
</dbReference>
<proteinExistence type="predicted"/>
<accession>A0A1H9HNF9</accession>
<evidence type="ECO:0000313" key="5">
    <source>
        <dbReference type="EMBL" id="SEQ63796.1"/>
    </source>
</evidence>
<reference evidence="5 6" key="1">
    <citation type="submission" date="2016-10" db="EMBL/GenBank/DDBJ databases">
        <authorList>
            <person name="de Groot N.N."/>
        </authorList>
    </citation>
    <scope>NUCLEOTIDE SEQUENCE [LARGE SCALE GENOMIC DNA]</scope>
    <source>
        <strain evidence="5 6">ATCC 35958</strain>
    </source>
</reference>
<dbReference type="Gene3D" id="3.50.50.60">
    <property type="entry name" value="FAD/NAD(P)-binding domain"/>
    <property type="match status" value="1"/>
</dbReference>
<dbReference type="PRINTS" id="PR00420">
    <property type="entry name" value="RNGMNOXGNASE"/>
</dbReference>
<dbReference type="Proteomes" id="UP000199766">
    <property type="component" value="Unassembled WGS sequence"/>
</dbReference>
<keyword evidence="6" id="KW-1185">Reference proteome</keyword>
<dbReference type="Pfam" id="PF01494">
    <property type="entry name" value="FAD_binding_3"/>
    <property type="match status" value="1"/>
</dbReference>
<dbReference type="PANTHER" id="PTHR43004">
    <property type="entry name" value="TRK SYSTEM POTASSIUM UPTAKE PROTEIN"/>
    <property type="match status" value="1"/>
</dbReference>
<name>A0A1H9HNF9_9BURK</name>
<evidence type="ECO:0000313" key="6">
    <source>
        <dbReference type="Proteomes" id="UP000199766"/>
    </source>
</evidence>
<feature type="domain" description="FAD-binding" evidence="4">
    <location>
        <begin position="59"/>
        <end position="401"/>
    </location>
</feature>
<evidence type="ECO:0000256" key="1">
    <source>
        <dbReference type="ARBA" id="ARBA00001974"/>
    </source>
</evidence>
<evidence type="ECO:0000259" key="4">
    <source>
        <dbReference type="Pfam" id="PF01494"/>
    </source>
</evidence>
<dbReference type="AlphaFoldDB" id="A0A1H9HNF9"/>
<keyword evidence="2" id="KW-0285">Flavoprotein</keyword>
<comment type="cofactor">
    <cofactor evidence="1">
        <name>FAD</name>
        <dbReference type="ChEBI" id="CHEBI:57692"/>
    </cofactor>
</comment>
<dbReference type="GO" id="GO:0016709">
    <property type="term" value="F:oxidoreductase activity, acting on paired donors, with incorporation or reduction of molecular oxygen, NAD(P)H as one donor, and incorporation of one atom of oxygen"/>
    <property type="evidence" value="ECO:0007669"/>
    <property type="project" value="UniProtKB-ARBA"/>
</dbReference>
<evidence type="ECO:0000256" key="3">
    <source>
        <dbReference type="ARBA" id="ARBA00022827"/>
    </source>
</evidence>
<evidence type="ECO:0000256" key="2">
    <source>
        <dbReference type="ARBA" id="ARBA00022630"/>
    </source>
</evidence>
<keyword evidence="3" id="KW-0274">FAD</keyword>
<organism evidence="5 6">
    <name type="scientific">Giesbergeria anulus</name>
    <dbReference type="NCBI Taxonomy" id="180197"/>
    <lineage>
        <taxon>Bacteria</taxon>
        <taxon>Pseudomonadati</taxon>
        <taxon>Pseudomonadota</taxon>
        <taxon>Betaproteobacteria</taxon>
        <taxon>Burkholderiales</taxon>
        <taxon>Comamonadaceae</taxon>
        <taxon>Giesbergeria</taxon>
    </lineage>
</organism>
<dbReference type="InterPro" id="IPR050641">
    <property type="entry name" value="RIFMO-like"/>
</dbReference>
<dbReference type="Gene3D" id="3.40.30.120">
    <property type="match status" value="1"/>
</dbReference>
<dbReference type="PANTHER" id="PTHR43004:SF19">
    <property type="entry name" value="BINDING MONOOXYGENASE, PUTATIVE (JCVI)-RELATED"/>
    <property type="match status" value="1"/>
</dbReference>
<dbReference type="InterPro" id="IPR036188">
    <property type="entry name" value="FAD/NAD-bd_sf"/>
</dbReference>
<dbReference type="STRING" id="180197.SAMN02982919_00865"/>
<gene>
    <name evidence="5" type="ORF">SAMN02982919_00865</name>
</gene>
<protein>
    <submittedName>
        <fullName evidence="5">3-(3-hydroxy-phenyl)propionate hydroxylase</fullName>
    </submittedName>
</protein>
<dbReference type="Gene3D" id="3.30.70.2450">
    <property type="match status" value="1"/>
</dbReference>
<sequence>MSPFRDILDAPSFLHCIAFRLETLLMHQPTTQPRPSIYYPYQVFAPWLPSQHPAQERKKVVIAGSGPAGMVTALELARHGVPCVVLTSELQFSQGSRAIVFTRRSMEILQQVGTAERMTENGLPWLYGNSYYRGQRVFRMESQHDTDDRFFPMLNIQQQYMEEYLYEACAAQPLIDFRWGNKVVKVEQKAPVAHVTVDTPEGEYQLDTDWLVAADGGRSDIRTALNLQMEGASYEGFFVIADIKIDLPLPTERFAYFDPDWNPGNTILMHREPHGIWRVDYQLPPGETPEQALRPESLKARINAQLAMIGHAGVPWELDWSSVYSARTLTLPDYVHGRILFTGDAAHLLPIFGVRGANTAFQDAQSLGWQLAFVVKGLASEKLLANHSAERVGAAREIIDEAGKSTRFMAPPSAGFRLLRDAVLSLSLTQAFVRPLYHWRTSRPHAYTHSILNSLGDDNALFKAGPAHGAPPQNIRLGANDFLLDHLGGGFDLLYFTDAAAIPEALQKVVQAARAQGVPLKVIAVGANQPVAGADQTLADAEGHFRQRYGVLANGVAYLLRPDQHICARWLTLDATRLQAALNTALPQ</sequence>
<dbReference type="SUPFAM" id="SSF51905">
    <property type="entry name" value="FAD/NAD(P)-binding domain"/>
    <property type="match status" value="1"/>
</dbReference>
<dbReference type="NCBIfam" id="NF006002">
    <property type="entry name" value="PRK08132.1"/>
    <property type="match status" value="1"/>
</dbReference>
<dbReference type="EMBL" id="FOGD01000002">
    <property type="protein sequence ID" value="SEQ63796.1"/>
    <property type="molecule type" value="Genomic_DNA"/>
</dbReference>
<dbReference type="GO" id="GO:0071949">
    <property type="term" value="F:FAD binding"/>
    <property type="evidence" value="ECO:0007669"/>
    <property type="project" value="InterPro"/>
</dbReference>